<keyword evidence="2" id="KW-1185">Reference proteome</keyword>
<gene>
    <name evidence="1" type="ORF">C3Y98_05190</name>
</gene>
<dbReference type="InterPro" id="IPR037042">
    <property type="entry name" value="YdaT-like_sf"/>
</dbReference>
<dbReference type="Proteomes" id="UP000297706">
    <property type="component" value="Unassembled WGS sequence"/>
</dbReference>
<comment type="caution">
    <text evidence="1">The sequence shown here is derived from an EMBL/GenBank/DDBJ whole genome shotgun (WGS) entry which is preliminary data.</text>
</comment>
<reference evidence="1 2" key="1">
    <citation type="submission" date="2018-02" db="EMBL/GenBank/DDBJ databases">
        <title>A novel lanthanide dependent methylotroph, Methylotenera sp. La3113.</title>
        <authorList>
            <person name="Lv H."/>
            <person name="Tani A."/>
        </authorList>
    </citation>
    <scope>NUCLEOTIDE SEQUENCE [LARGE SCALE GENOMIC DNA]</scope>
    <source>
        <strain evidence="1 2">La3113</strain>
    </source>
</reference>
<sequence length="202" mass="22804">MMNNKSMRANSHPPEEQQGTLISVLVNAVNQWKRQNDWSRETVADQIVQSHVNNSSHLVTGITFEITGNDEYRRQHTNANKIFRWLDELTKDNNLLPANFIKSILKALPMPLRLKTVNTLLLDLELTAKPIVYGTKVEPLEMLRQILQETSEVTNAYAQLVDGIDPGELELALETSATAIATLTEAKAVIQNMLMERQNGKK</sequence>
<dbReference type="Gene3D" id="1.10.3600.10">
    <property type="entry name" value="Putative bacterial toxin ydaT"/>
    <property type="match status" value="1"/>
</dbReference>
<dbReference type="OrthoDB" id="8595864at2"/>
<organism evidence="1 2">
    <name type="scientific">Methylotenera oryzisoli</name>
    <dbReference type="NCBI Taxonomy" id="2080758"/>
    <lineage>
        <taxon>Bacteria</taxon>
        <taxon>Pseudomonadati</taxon>
        <taxon>Pseudomonadota</taxon>
        <taxon>Betaproteobacteria</taxon>
        <taxon>Nitrosomonadales</taxon>
        <taxon>Methylophilaceae</taxon>
        <taxon>Methylotenera</taxon>
    </lineage>
</organism>
<name>A0A4Y9VSK0_9PROT</name>
<dbReference type="EMBL" id="PQVH01000008">
    <property type="protein sequence ID" value="TFW71493.1"/>
    <property type="molecule type" value="Genomic_DNA"/>
</dbReference>
<evidence type="ECO:0000313" key="1">
    <source>
        <dbReference type="EMBL" id="TFW71493.1"/>
    </source>
</evidence>
<accession>A0A4Y9VSK0</accession>
<proteinExistence type="predicted"/>
<evidence type="ECO:0000313" key="2">
    <source>
        <dbReference type="Proteomes" id="UP000297706"/>
    </source>
</evidence>
<dbReference type="RefSeq" id="WP_135277039.1">
    <property type="nucleotide sequence ID" value="NZ_PQVH01000008.1"/>
</dbReference>
<dbReference type="AlphaFoldDB" id="A0A4Y9VSK0"/>
<protein>
    <recommendedName>
        <fullName evidence="3">Bacterial toxin YdaT domain-containing protein</fullName>
    </recommendedName>
</protein>
<evidence type="ECO:0008006" key="3">
    <source>
        <dbReference type="Google" id="ProtNLM"/>
    </source>
</evidence>